<comment type="caution">
    <text evidence="2">The sequence shown here is derived from an EMBL/GenBank/DDBJ whole genome shotgun (WGS) entry which is preliminary data.</text>
</comment>
<accession>A0AAD8ARJ5</accession>
<evidence type="ECO:0000313" key="2">
    <source>
        <dbReference type="EMBL" id="KAK0040538.1"/>
    </source>
</evidence>
<name>A0AAD8ARJ5_BIOPF</name>
<gene>
    <name evidence="2" type="ORF">Bpfe_030028</name>
</gene>
<reference evidence="2" key="1">
    <citation type="journal article" date="2023" name="PLoS Negl. Trop. Dis.">
        <title>A genome sequence for Biomphalaria pfeifferi, the major vector snail for the human-infecting parasite Schistosoma mansoni.</title>
        <authorList>
            <person name="Bu L."/>
            <person name="Lu L."/>
            <person name="Laidemitt M.R."/>
            <person name="Zhang S.M."/>
            <person name="Mutuku M."/>
            <person name="Mkoji G."/>
            <person name="Steinauer M."/>
            <person name="Loker E.S."/>
        </authorList>
    </citation>
    <scope>NUCLEOTIDE SEQUENCE</scope>
    <source>
        <strain evidence="2">KasaAsao</strain>
    </source>
</reference>
<organism evidence="2 3">
    <name type="scientific">Biomphalaria pfeifferi</name>
    <name type="common">Bloodfluke planorb</name>
    <name type="synonym">Freshwater snail</name>
    <dbReference type="NCBI Taxonomy" id="112525"/>
    <lineage>
        <taxon>Eukaryota</taxon>
        <taxon>Metazoa</taxon>
        <taxon>Spiralia</taxon>
        <taxon>Lophotrochozoa</taxon>
        <taxon>Mollusca</taxon>
        <taxon>Gastropoda</taxon>
        <taxon>Heterobranchia</taxon>
        <taxon>Euthyneura</taxon>
        <taxon>Panpulmonata</taxon>
        <taxon>Hygrophila</taxon>
        <taxon>Lymnaeoidea</taxon>
        <taxon>Planorbidae</taxon>
        <taxon>Biomphalaria</taxon>
    </lineage>
</organism>
<dbReference type="Proteomes" id="UP001233172">
    <property type="component" value="Unassembled WGS sequence"/>
</dbReference>
<feature type="chain" id="PRO_5042077824" description="Secreted protein" evidence="1">
    <location>
        <begin position="27"/>
        <end position="95"/>
    </location>
</feature>
<proteinExistence type="predicted"/>
<evidence type="ECO:0000313" key="3">
    <source>
        <dbReference type="Proteomes" id="UP001233172"/>
    </source>
</evidence>
<keyword evidence="1" id="KW-0732">Signal</keyword>
<feature type="signal peptide" evidence="1">
    <location>
        <begin position="1"/>
        <end position="26"/>
    </location>
</feature>
<dbReference type="EMBL" id="JASAOG010000319">
    <property type="protein sequence ID" value="KAK0040538.1"/>
    <property type="molecule type" value="Genomic_DNA"/>
</dbReference>
<keyword evidence="3" id="KW-1185">Reference proteome</keyword>
<evidence type="ECO:0008006" key="4">
    <source>
        <dbReference type="Google" id="ProtNLM"/>
    </source>
</evidence>
<protein>
    <recommendedName>
        <fullName evidence="4">Secreted protein</fullName>
    </recommendedName>
</protein>
<dbReference type="AlphaFoldDB" id="A0AAD8ARJ5"/>
<sequence length="95" mass="10714">MVPSRKHGIVLMIHFLVLVCQQRGNSKPAEEVAFDRVSGKREEKFCEYGCCGSTVTSIEQRLNRSLKKSTCRLSQQDGISRRSSPVVLQSLMMKP</sequence>
<reference evidence="2" key="2">
    <citation type="submission" date="2023-04" db="EMBL/GenBank/DDBJ databases">
        <authorList>
            <person name="Bu L."/>
            <person name="Lu L."/>
            <person name="Laidemitt M.R."/>
            <person name="Zhang S.M."/>
            <person name="Mutuku M."/>
            <person name="Mkoji G."/>
            <person name="Steinauer M."/>
            <person name="Loker E.S."/>
        </authorList>
    </citation>
    <scope>NUCLEOTIDE SEQUENCE</scope>
    <source>
        <strain evidence="2">KasaAsao</strain>
        <tissue evidence="2">Whole Snail</tissue>
    </source>
</reference>
<evidence type="ECO:0000256" key="1">
    <source>
        <dbReference type="SAM" id="SignalP"/>
    </source>
</evidence>